<dbReference type="PANTHER" id="PTHR43479">
    <property type="entry name" value="ACREF/ENVCD OPERON REPRESSOR-RELATED"/>
    <property type="match status" value="1"/>
</dbReference>
<sequence length="197" mass="22893">MSPIDEKKMTGTQQRIIDAALHLISHVGYKSTTTKLIAQEAHVNETTIFKNFKSKEALMDTAFKQHANQIKEEVDAFFSQPFSSTRELLEKTGYFIEDIYSRHRDVVIGSIKEVGNEKAQTIFTYKQEYINHSLCQQLQRLSDHPNYTKSEYETLCFIFNNSILALLIRDIRHDKEDTLTHVTLDSIIQMMLQPFKD</sequence>
<dbReference type="PATRIC" id="fig|1449336.4.peg.2308"/>
<organism evidence="4 5">
    <name type="scientific">Carnobacterium divergens DSM 20623</name>
    <dbReference type="NCBI Taxonomy" id="1449336"/>
    <lineage>
        <taxon>Bacteria</taxon>
        <taxon>Bacillati</taxon>
        <taxon>Bacillota</taxon>
        <taxon>Bacilli</taxon>
        <taxon>Lactobacillales</taxon>
        <taxon>Carnobacteriaceae</taxon>
        <taxon>Carnobacterium</taxon>
    </lineage>
</organism>
<gene>
    <name evidence="4" type="ORF">IV74_GL002270</name>
</gene>
<accession>A0A0R2HWF2</accession>
<dbReference type="RefSeq" id="WP_233218314.1">
    <property type="nucleotide sequence ID" value="NZ_JQBS01000035.1"/>
</dbReference>
<dbReference type="InterPro" id="IPR009057">
    <property type="entry name" value="Homeodomain-like_sf"/>
</dbReference>
<dbReference type="GeneID" id="89589260"/>
<keyword evidence="1 2" id="KW-0238">DNA-binding</keyword>
<reference evidence="4 5" key="1">
    <citation type="journal article" date="2015" name="Genome Announc.">
        <title>Expanding the biotechnology potential of lactobacilli through comparative genomics of 213 strains and associated genera.</title>
        <authorList>
            <person name="Sun Z."/>
            <person name="Harris H.M."/>
            <person name="McCann A."/>
            <person name="Guo C."/>
            <person name="Argimon S."/>
            <person name="Zhang W."/>
            <person name="Yang X."/>
            <person name="Jeffery I.B."/>
            <person name="Cooney J.C."/>
            <person name="Kagawa T.F."/>
            <person name="Liu W."/>
            <person name="Song Y."/>
            <person name="Salvetti E."/>
            <person name="Wrobel A."/>
            <person name="Rasinkangas P."/>
            <person name="Parkhill J."/>
            <person name="Rea M.C."/>
            <person name="O'Sullivan O."/>
            <person name="Ritari J."/>
            <person name="Douillard F.P."/>
            <person name="Paul Ross R."/>
            <person name="Yang R."/>
            <person name="Briner A.E."/>
            <person name="Felis G.E."/>
            <person name="de Vos W.M."/>
            <person name="Barrangou R."/>
            <person name="Klaenhammer T.R."/>
            <person name="Caufield P.W."/>
            <person name="Cui Y."/>
            <person name="Zhang H."/>
            <person name="O'Toole P.W."/>
        </authorList>
    </citation>
    <scope>NUCLEOTIDE SEQUENCE [LARGE SCALE GENOMIC DNA]</scope>
    <source>
        <strain evidence="4 5">DSM 20623</strain>
    </source>
</reference>
<evidence type="ECO:0000259" key="3">
    <source>
        <dbReference type="PROSITE" id="PS50977"/>
    </source>
</evidence>
<dbReference type="PANTHER" id="PTHR43479:SF22">
    <property type="entry name" value="TRANSCRIPTIONAL REGULATOR, TETR FAMILY"/>
    <property type="match status" value="1"/>
</dbReference>
<dbReference type="Pfam" id="PF00440">
    <property type="entry name" value="TetR_N"/>
    <property type="match status" value="1"/>
</dbReference>
<proteinExistence type="predicted"/>
<dbReference type="InterPro" id="IPR050624">
    <property type="entry name" value="HTH-type_Tx_Regulator"/>
</dbReference>
<protein>
    <submittedName>
        <fullName evidence="4">Transcriptional regulator, TetR family protein</fullName>
    </submittedName>
</protein>
<dbReference type="InterPro" id="IPR001647">
    <property type="entry name" value="HTH_TetR"/>
</dbReference>
<dbReference type="PROSITE" id="PS50977">
    <property type="entry name" value="HTH_TETR_2"/>
    <property type="match status" value="1"/>
</dbReference>
<dbReference type="AlphaFoldDB" id="A0A0R2HWF2"/>
<evidence type="ECO:0000313" key="5">
    <source>
        <dbReference type="Proteomes" id="UP000051658"/>
    </source>
</evidence>
<evidence type="ECO:0000256" key="1">
    <source>
        <dbReference type="ARBA" id="ARBA00023125"/>
    </source>
</evidence>
<dbReference type="EMBL" id="JQBS01000035">
    <property type="protein sequence ID" value="KRN54684.1"/>
    <property type="molecule type" value="Genomic_DNA"/>
</dbReference>
<dbReference type="Gene3D" id="1.10.357.10">
    <property type="entry name" value="Tetracycline Repressor, domain 2"/>
    <property type="match status" value="1"/>
</dbReference>
<evidence type="ECO:0000256" key="2">
    <source>
        <dbReference type="PROSITE-ProRule" id="PRU00335"/>
    </source>
</evidence>
<dbReference type="GO" id="GO:0003677">
    <property type="term" value="F:DNA binding"/>
    <property type="evidence" value="ECO:0007669"/>
    <property type="project" value="UniProtKB-UniRule"/>
</dbReference>
<dbReference type="PRINTS" id="PR00455">
    <property type="entry name" value="HTHTETR"/>
</dbReference>
<name>A0A0R2HWF2_CARDV</name>
<dbReference type="SUPFAM" id="SSF46689">
    <property type="entry name" value="Homeodomain-like"/>
    <property type="match status" value="1"/>
</dbReference>
<dbReference type="eggNOG" id="COG1309">
    <property type="taxonomic scope" value="Bacteria"/>
</dbReference>
<dbReference type="Proteomes" id="UP000051658">
    <property type="component" value="Unassembled WGS sequence"/>
</dbReference>
<feature type="domain" description="HTH tetR-type" evidence="3">
    <location>
        <begin position="10"/>
        <end position="70"/>
    </location>
</feature>
<feature type="DNA-binding region" description="H-T-H motif" evidence="2">
    <location>
        <begin position="33"/>
        <end position="52"/>
    </location>
</feature>
<evidence type="ECO:0000313" key="4">
    <source>
        <dbReference type="EMBL" id="KRN54684.1"/>
    </source>
</evidence>
<comment type="caution">
    <text evidence="4">The sequence shown here is derived from an EMBL/GenBank/DDBJ whole genome shotgun (WGS) entry which is preliminary data.</text>
</comment>
<keyword evidence="5" id="KW-1185">Reference proteome</keyword>